<proteinExistence type="predicted"/>
<dbReference type="Proteomes" id="UP000061468">
    <property type="component" value="Chromosome"/>
</dbReference>
<reference evidence="1 2" key="1">
    <citation type="submission" date="2015-12" db="EMBL/GenBank/DDBJ databases">
        <title>Intraspecies pangenome expansion in the marine bacterium Alteromonas.</title>
        <authorList>
            <person name="Lopez-Perez M."/>
            <person name="Rodriguez-Valera F."/>
        </authorList>
    </citation>
    <scope>NUCLEOTIDE SEQUENCE [LARGE SCALE GENOMIC DNA]</scope>
    <source>
        <strain evidence="1 2">UM8</strain>
    </source>
</reference>
<dbReference type="AlphaFoldDB" id="A0AAC8XNC9"/>
<evidence type="ECO:0000313" key="1">
    <source>
        <dbReference type="EMBL" id="AMJ79964.1"/>
    </source>
</evidence>
<protein>
    <recommendedName>
        <fullName evidence="3">Glycosyl transferase family 2</fullName>
    </recommendedName>
</protein>
<dbReference type="EMBL" id="CP013928">
    <property type="protein sequence ID" value="AMJ79964.1"/>
    <property type="molecule type" value="Genomic_DNA"/>
</dbReference>
<organism evidence="1 2">
    <name type="scientific">Alteromonas mediterranea</name>
    <dbReference type="NCBI Taxonomy" id="314275"/>
    <lineage>
        <taxon>Bacteria</taxon>
        <taxon>Pseudomonadati</taxon>
        <taxon>Pseudomonadota</taxon>
        <taxon>Gammaproteobacteria</taxon>
        <taxon>Alteromonadales</taxon>
        <taxon>Alteromonadaceae</taxon>
        <taxon>Alteromonas/Salinimonas group</taxon>
        <taxon>Alteromonas</taxon>
    </lineage>
</organism>
<gene>
    <name evidence="1" type="ORF">AV942_17560</name>
</gene>
<sequence length="400" mass="46513">MKVRLVAVAKDELAYLPEWIFHHLYFGIDEIDIYINNTSDGSEVLVSALQQLKNVRFFNGDKYFRSTRNNPQIKIYEEALKKSRKEGVTHLFYLDLDEYWIPSNLKLNIKECFKNAGGDAVSFEWVINKQEEERFAPTISQKGIKATRAQHVKTMFCVDMDIKAINQHNIIATGCDYKLSDGRHFKFESNDFFKVPLHYLKRSLPPAFVLHRMHRSQMEYVSLLGRGRPVSSDRKAQFKDNREGYFDSTHDTVVNFSDGALTLYLNKKYEFYKKYGLEPLIEKGQEFVLERFYQVLHKIENASVEQAGLLAKLTKNITLPEVVRAFDGFIYNHNLQYLANKDAYLFEDSEFKAVRKAAFLLTEKHPAVALELLSILKKQRPNGQVVNDKIEELKKVLSIK</sequence>
<name>A0AAC8XNC9_9ALTE</name>
<evidence type="ECO:0000313" key="2">
    <source>
        <dbReference type="Proteomes" id="UP000061468"/>
    </source>
</evidence>
<accession>A0AAC8XNC9</accession>
<evidence type="ECO:0008006" key="3">
    <source>
        <dbReference type="Google" id="ProtNLM"/>
    </source>
</evidence>
<dbReference type="Pfam" id="PF13704">
    <property type="entry name" value="Glyco_tranf_2_4"/>
    <property type="match status" value="1"/>
</dbReference>